<reference evidence="3 4" key="1">
    <citation type="submission" date="2018-02" db="EMBL/GenBank/DDBJ databases">
        <title>The draft genome of Phyllobacterium sp. 1N-3.</title>
        <authorList>
            <person name="Liu L."/>
            <person name="Li L."/>
            <person name="Zhang X."/>
            <person name="Wang T."/>
            <person name="Liang L."/>
        </authorList>
    </citation>
    <scope>NUCLEOTIDE SEQUENCE [LARGE SCALE GENOMIC DNA]</scope>
    <source>
        <strain evidence="3 4">1N-3</strain>
    </source>
</reference>
<gene>
    <name evidence="3" type="ORF">C5748_01885</name>
</gene>
<evidence type="ECO:0000313" key="4">
    <source>
        <dbReference type="Proteomes" id="UP000239434"/>
    </source>
</evidence>
<organism evidence="3 4">
    <name type="scientific">Phyllobacterium phragmitis</name>
    <dbReference type="NCBI Taxonomy" id="2670329"/>
    <lineage>
        <taxon>Bacteria</taxon>
        <taxon>Pseudomonadati</taxon>
        <taxon>Pseudomonadota</taxon>
        <taxon>Alphaproteobacteria</taxon>
        <taxon>Hyphomicrobiales</taxon>
        <taxon>Phyllobacteriaceae</taxon>
        <taxon>Phyllobacterium</taxon>
    </lineage>
</organism>
<comment type="caution">
    <text evidence="3">The sequence shown here is derived from an EMBL/GenBank/DDBJ whole genome shotgun (WGS) entry which is preliminary data.</text>
</comment>
<dbReference type="Proteomes" id="UP000239434">
    <property type="component" value="Unassembled WGS sequence"/>
</dbReference>
<proteinExistence type="predicted"/>
<accession>A0A2S9IZI1</accession>
<evidence type="ECO:0000256" key="2">
    <source>
        <dbReference type="SAM" id="SignalP"/>
    </source>
</evidence>
<dbReference type="PANTHER" id="PTHR47637">
    <property type="entry name" value="CHAPERONE SURA"/>
    <property type="match status" value="1"/>
</dbReference>
<keyword evidence="1 2" id="KW-0732">Signal</keyword>
<dbReference type="PANTHER" id="PTHR47637:SF1">
    <property type="entry name" value="CHAPERONE SURA"/>
    <property type="match status" value="1"/>
</dbReference>
<dbReference type="Gene3D" id="1.10.4030.10">
    <property type="entry name" value="Porin chaperone SurA, peptide-binding domain"/>
    <property type="match status" value="1"/>
</dbReference>
<evidence type="ECO:0000256" key="1">
    <source>
        <dbReference type="ARBA" id="ARBA00022729"/>
    </source>
</evidence>
<feature type="chain" id="PRO_5015760366" evidence="2">
    <location>
        <begin position="22"/>
        <end position="316"/>
    </location>
</feature>
<dbReference type="EMBL" id="PVBR01000001">
    <property type="protein sequence ID" value="PRD45908.1"/>
    <property type="molecule type" value="Genomic_DNA"/>
</dbReference>
<dbReference type="InterPro" id="IPR050280">
    <property type="entry name" value="OMP_Chaperone_SurA"/>
</dbReference>
<keyword evidence="4" id="KW-1185">Reference proteome</keyword>
<dbReference type="AlphaFoldDB" id="A0A2S9IZI1"/>
<sequence length="316" mass="35584">MKFSKRLFAAVLATTMSVAILGGEASLHPAAANEIKVLVGSNPITSYDIQRRAAFLKLQRKKGNLTQIAQRELTDDMLKRMEMKRRNISISDAEIDKAFAGFASRNKLTPAQLSEVLNKAGVTPEHFKTFIMVQMGWNRVLSTRMRETGMISEQEAVERMRQQGGTKPSATEYLLQQVIFVIPADKRSAIIGKRRQEANAFRSRFQNCKTTRQLAKGIIDVTVRDLPRVIEPRLPGDWADDVKKTSVGQTTPVHDTEKGVEFLAVCSTRQVSDDRVAQLVFSMEDAEKKQGGEQKAEKVSDDYLKELREKTRIVNR</sequence>
<evidence type="ECO:0000313" key="3">
    <source>
        <dbReference type="EMBL" id="PRD45908.1"/>
    </source>
</evidence>
<protein>
    <submittedName>
        <fullName evidence="3">Molecular chaperone SurA</fullName>
    </submittedName>
</protein>
<dbReference type="InterPro" id="IPR027304">
    <property type="entry name" value="Trigger_fact/SurA_dom_sf"/>
</dbReference>
<dbReference type="RefSeq" id="WP_105740205.1">
    <property type="nucleotide sequence ID" value="NZ_PVBR01000001.1"/>
</dbReference>
<name>A0A2S9IZI1_9HYPH</name>
<feature type="signal peptide" evidence="2">
    <location>
        <begin position="1"/>
        <end position="21"/>
    </location>
</feature>
<dbReference type="SUPFAM" id="SSF109998">
    <property type="entry name" value="Triger factor/SurA peptide-binding domain-like"/>
    <property type="match status" value="1"/>
</dbReference>